<feature type="region of interest" description="Disordered" evidence="1">
    <location>
        <begin position="1"/>
        <end position="21"/>
    </location>
</feature>
<dbReference type="EMBL" id="HBFM01027027">
    <property type="protein sequence ID" value="CAD8784918.1"/>
    <property type="molecule type" value="Transcribed_RNA"/>
</dbReference>
<feature type="transmembrane region" description="Helical" evidence="2">
    <location>
        <begin position="255"/>
        <end position="276"/>
    </location>
</feature>
<evidence type="ECO:0000256" key="2">
    <source>
        <dbReference type="SAM" id="Phobius"/>
    </source>
</evidence>
<keyword evidence="2" id="KW-0812">Transmembrane</keyword>
<reference evidence="3" key="1">
    <citation type="submission" date="2021-01" db="EMBL/GenBank/DDBJ databases">
        <authorList>
            <person name="Corre E."/>
            <person name="Pelletier E."/>
            <person name="Niang G."/>
            <person name="Scheremetjew M."/>
            <person name="Finn R."/>
            <person name="Kale V."/>
            <person name="Holt S."/>
            <person name="Cochrane G."/>
            <person name="Meng A."/>
            <person name="Brown T."/>
            <person name="Cohen L."/>
        </authorList>
    </citation>
    <scope>NUCLEOTIDE SEQUENCE</scope>
    <source>
        <strain evidence="3">SAG 63-3</strain>
    </source>
</reference>
<gene>
    <name evidence="3" type="ORF">PPAR00522_LOCUS17500</name>
</gene>
<evidence type="ECO:0000256" key="1">
    <source>
        <dbReference type="SAM" id="MobiDB-lite"/>
    </source>
</evidence>
<keyword evidence="2" id="KW-1133">Transmembrane helix</keyword>
<protein>
    <submittedName>
        <fullName evidence="3">Uncharacterized protein</fullName>
    </submittedName>
</protein>
<sequence>MLAKKTKSGGQRFRERQKKQIQELEEATTRATSAAEALESQNLLAKRRLELLEHLLRCRDEQISLLKMNKDVSATSPEPVSNPNVFNMYQYALKIGKDELQTIWKDFLANASQKLLSNPDSESYGEEIEASVAHIKNLFKHIVVIHPDHLYSLLAINLESGVQSVPLSNHWANVLDRLHLDNLQKGMLKEVYEMFQRTMYPVHVDRERILTSPTCSATSSPAAMSPLSPAEYFVEEVDVIEKLCQSVKREHRNRLLLYCYLFGDFLTPAQFVRLAFYSYPHFPDAFGVATTVVEESQYGATPPINTPGSVTSSGAIMMYN</sequence>
<proteinExistence type="predicted"/>
<name>A0A7S0VJ26_9CHLO</name>
<accession>A0A7S0VJ26</accession>
<keyword evidence="2" id="KW-0472">Membrane</keyword>
<evidence type="ECO:0000313" key="3">
    <source>
        <dbReference type="EMBL" id="CAD8784918.1"/>
    </source>
</evidence>
<feature type="compositionally biased region" description="Basic and acidic residues" evidence="1">
    <location>
        <begin position="12"/>
        <end position="21"/>
    </location>
</feature>
<dbReference type="AlphaFoldDB" id="A0A7S0VJ26"/>
<organism evidence="3">
    <name type="scientific">Polytomella parva</name>
    <dbReference type="NCBI Taxonomy" id="51329"/>
    <lineage>
        <taxon>Eukaryota</taxon>
        <taxon>Viridiplantae</taxon>
        <taxon>Chlorophyta</taxon>
        <taxon>core chlorophytes</taxon>
        <taxon>Chlorophyceae</taxon>
        <taxon>CS clade</taxon>
        <taxon>Chlamydomonadales</taxon>
        <taxon>Chlamydomonadaceae</taxon>
        <taxon>Polytomella</taxon>
    </lineage>
</organism>